<dbReference type="GO" id="GO:0005737">
    <property type="term" value="C:cytoplasm"/>
    <property type="evidence" value="ECO:0007669"/>
    <property type="project" value="InterPro"/>
</dbReference>
<feature type="domain" description="GST C-terminal" evidence="3">
    <location>
        <begin position="92"/>
        <end position="217"/>
    </location>
</feature>
<dbReference type="FunFam" id="3.40.30.10:FF:000293">
    <property type="entry name" value="Maleylacetoacetate isomerase MaiA"/>
    <property type="match status" value="1"/>
</dbReference>
<dbReference type="FunFam" id="1.20.1050.10:FF:000017">
    <property type="entry name" value="Maleylacetoacetate isomerase"/>
    <property type="match status" value="1"/>
</dbReference>
<dbReference type="InterPro" id="IPR040079">
    <property type="entry name" value="Glutathione_S-Trfase"/>
</dbReference>
<gene>
    <name evidence="4" type="primary">maiA</name>
    <name evidence="4" type="ORF">HC757_05055</name>
</gene>
<dbReference type="InterPro" id="IPR010987">
    <property type="entry name" value="Glutathione-S-Trfase_C-like"/>
</dbReference>
<dbReference type="SUPFAM" id="SSF47616">
    <property type="entry name" value="GST C-terminal domain-like"/>
    <property type="match status" value="1"/>
</dbReference>
<evidence type="ECO:0000313" key="5">
    <source>
        <dbReference type="Proteomes" id="UP000737113"/>
    </source>
</evidence>
<comment type="similarity">
    <text evidence="1">Belongs to the GST superfamily. Zeta family.</text>
</comment>
<dbReference type="InterPro" id="IPR036249">
    <property type="entry name" value="Thioredoxin-like_sf"/>
</dbReference>
<reference evidence="4" key="1">
    <citation type="submission" date="2020-04" db="EMBL/GenBank/DDBJ databases">
        <title>Description of Shewanella salipaludis sp. nov., isolated from a salt marsh.</title>
        <authorList>
            <person name="Park S."/>
            <person name="Yoon J.-H."/>
        </authorList>
    </citation>
    <scope>NUCLEOTIDE SEQUENCE</scope>
    <source>
        <strain evidence="4">SHSM-M6</strain>
    </source>
</reference>
<dbReference type="InterPro" id="IPR004045">
    <property type="entry name" value="Glutathione_S-Trfase_N"/>
</dbReference>
<protein>
    <submittedName>
        <fullName evidence="4">Maleylacetoacetate isomerase</fullName>
        <ecNumber evidence="4">5.2.1.2</ecNumber>
    </submittedName>
</protein>
<name>A0A972JIX9_9GAMM</name>
<dbReference type="InterPro" id="IPR005955">
    <property type="entry name" value="GST_Zeta"/>
</dbReference>
<dbReference type="CDD" id="cd03042">
    <property type="entry name" value="GST_N_Zeta"/>
    <property type="match status" value="1"/>
</dbReference>
<dbReference type="PROSITE" id="PS50405">
    <property type="entry name" value="GST_CTER"/>
    <property type="match status" value="1"/>
</dbReference>
<dbReference type="Gene3D" id="3.40.30.10">
    <property type="entry name" value="Glutaredoxin"/>
    <property type="match status" value="1"/>
</dbReference>
<organism evidence="4 5">
    <name type="scientific">Shewanella salipaludis</name>
    <dbReference type="NCBI Taxonomy" id="2723052"/>
    <lineage>
        <taxon>Bacteria</taxon>
        <taxon>Pseudomonadati</taxon>
        <taxon>Pseudomonadota</taxon>
        <taxon>Gammaproteobacteria</taxon>
        <taxon>Alteromonadales</taxon>
        <taxon>Shewanellaceae</taxon>
        <taxon>Shewanella</taxon>
    </lineage>
</organism>
<evidence type="ECO:0000256" key="1">
    <source>
        <dbReference type="ARBA" id="ARBA00010007"/>
    </source>
</evidence>
<dbReference type="PROSITE" id="PS50404">
    <property type="entry name" value="GST_NTER"/>
    <property type="match status" value="1"/>
</dbReference>
<keyword evidence="5" id="KW-1185">Reference proteome</keyword>
<dbReference type="InterPro" id="IPR004046">
    <property type="entry name" value="GST_C"/>
</dbReference>
<dbReference type="SFLD" id="SFLDS00019">
    <property type="entry name" value="Glutathione_Transferase_(cytos"/>
    <property type="match status" value="1"/>
</dbReference>
<dbReference type="NCBIfam" id="TIGR01262">
    <property type="entry name" value="maiA"/>
    <property type="match status" value="1"/>
</dbReference>
<dbReference type="GO" id="GO:0006559">
    <property type="term" value="P:L-phenylalanine catabolic process"/>
    <property type="evidence" value="ECO:0007669"/>
    <property type="project" value="TreeGrafter"/>
</dbReference>
<dbReference type="GO" id="GO:0004364">
    <property type="term" value="F:glutathione transferase activity"/>
    <property type="evidence" value="ECO:0007669"/>
    <property type="project" value="TreeGrafter"/>
</dbReference>
<dbReference type="PANTHER" id="PTHR42673">
    <property type="entry name" value="MALEYLACETOACETATE ISOMERASE"/>
    <property type="match status" value="1"/>
</dbReference>
<dbReference type="EMBL" id="JAAXYH010000002">
    <property type="protein sequence ID" value="NMH64535.1"/>
    <property type="molecule type" value="Genomic_DNA"/>
</dbReference>
<comment type="caution">
    <text evidence="4">The sequence shown here is derived from an EMBL/GenBank/DDBJ whole genome shotgun (WGS) entry which is preliminary data.</text>
</comment>
<dbReference type="InterPro" id="IPR034333">
    <property type="entry name" value="GST_Zeta_N"/>
</dbReference>
<dbReference type="Gene3D" id="1.20.1050.10">
    <property type="match status" value="1"/>
</dbReference>
<evidence type="ECO:0000259" key="3">
    <source>
        <dbReference type="PROSITE" id="PS50405"/>
    </source>
</evidence>
<dbReference type="SFLD" id="SFLDG00358">
    <property type="entry name" value="Main_(cytGST)"/>
    <property type="match status" value="1"/>
</dbReference>
<dbReference type="EC" id="5.2.1.2" evidence="4"/>
<proteinExistence type="inferred from homology"/>
<dbReference type="Proteomes" id="UP000737113">
    <property type="component" value="Unassembled WGS sequence"/>
</dbReference>
<dbReference type="RefSeq" id="WP_169563341.1">
    <property type="nucleotide sequence ID" value="NZ_JAAXYH010000002.1"/>
</dbReference>
<sequence>MKLYGYWRSSAAYRVRIALNLKGLEAEQVSVHLVRDGGEQHKADFASLNPQQLVPTLVVGEGTDTPLVLSQSLAIIEYLDETYNDCPLLPAMSAERARVRAMAQAIACEIHPLNNLRVLQYLTGPMGLDEAAKNSWYQHWIHEGFGAFEVLLEQHAGEYCFGDSITLADVCLVPQVYNAQRFNVDLSAYPNMMRIWANCNKLPAFSQAAPELQPDAV</sequence>
<feature type="domain" description="GST N-terminal" evidence="2">
    <location>
        <begin position="1"/>
        <end position="87"/>
    </location>
</feature>
<dbReference type="CDD" id="cd03191">
    <property type="entry name" value="GST_C_Zeta"/>
    <property type="match status" value="1"/>
</dbReference>
<evidence type="ECO:0000313" key="4">
    <source>
        <dbReference type="EMBL" id="NMH64535.1"/>
    </source>
</evidence>
<keyword evidence="4" id="KW-0413">Isomerase</keyword>
<dbReference type="InterPro" id="IPR036282">
    <property type="entry name" value="Glutathione-S-Trfase_C_sf"/>
</dbReference>
<dbReference type="GO" id="GO:0006749">
    <property type="term" value="P:glutathione metabolic process"/>
    <property type="evidence" value="ECO:0007669"/>
    <property type="project" value="TreeGrafter"/>
</dbReference>
<dbReference type="Pfam" id="PF14497">
    <property type="entry name" value="GST_C_3"/>
    <property type="match status" value="1"/>
</dbReference>
<dbReference type="PANTHER" id="PTHR42673:SF21">
    <property type="entry name" value="GLUTATHIONE S-TRANSFERASE YFCF"/>
    <property type="match status" value="1"/>
</dbReference>
<evidence type="ECO:0000259" key="2">
    <source>
        <dbReference type="PROSITE" id="PS50404"/>
    </source>
</evidence>
<dbReference type="SUPFAM" id="SSF52833">
    <property type="entry name" value="Thioredoxin-like"/>
    <property type="match status" value="1"/>
</dbReference>
<dbReference type="GO" id="GO:0016034">
    <property type="term" value="F:maleylacetoacetate isomerase activity"/>
    <property type="evidence" value="ECO:0007669"/>
    <property type="project" value="UniProtKB-EC"/>
</dbReference>
<dbReference type="InterPro" id="IPR034330">
    <property type="entry name" value="GST_Zeta_C"/>
</dbReference>
<dbReference type="Pfam" id="PF02798">
    <property type="entry name" value="GST_N"/>
    <property type="match status" value="1"/>
</dbReference>
<accession>A0A972JIX9</accession>
<dbReference type="AlphaFoldDB" id="A0A972JIX9"/>